<organism evidence="1 2">
    <name type="scientific">Marivirga atlantica</name>
    <dbReference type="NCBI Taxonomy" id="1548457"/>
    <lineage>
        <taxon>Bacteria</taxon>
        <taxon>Pseudomonadati</taxon>
        <taxon>Bacteroidota</taxon>
        <taxon>Cytophagia</taxon>
        <taxon>Cytophagales</taxon>
        <taxon>Marivirgaceae</taxon>
        <taxon>Marivirga</taxon>
    </lineage>
</organism>
<dbReference type="Proteomes" id="UP000642920">
    <property type="component" value="Unassembled WGS sequence"/>
</dbReference>
<dbReference type="RefSeq" id="WP_201919161.1">
    <property type="nucleotide sequence ID" value="NZ_JAERQG010000001.1"/>
</dbReference>
<comment type="caution">
    <text evidence="1">The sequence shown here is derived from an EMBL/GenBank/DDBJ whole genome shotgun (WGS) entry which is preliminary data.</text>
</comment>
<accession>A0A937DJB4</accession>
<keyword evidence="2" id="KW-1185">Reference proteome</keyword>
<protein>
    <recommendedName>
        <fullName evidence="3">Phosphoribosylpyrophosphate synthetase</fullName>
    </recommendedName>
</protein>
<evidence type="ECO:0000313" key="2">
    <source>
        <dbReference type="Proteomes" id="UP000642920"/>
    </source>
</evidence>
<reference evidence="1" key="1">
    <citation type="submission" date="2021-01" db="EMBL/GenBank/DDBJ databases">
        <title>Marivirga sp. nov., isolated from intertidal surface sediments.</title>
        <authorList>
            <person name="Zhang M."/>
        </authorList>
    </citation>
    <scope>NUCLEOTIDE SEQUENCE</scope>
    <source>
        <strain evidence="1">SM1354</strain>
    </source>
</reference>
<evidence type="ECO:0000313" key="1">
    <source>
        <dbReference type="EMBL" id="MBL0765036.1"/>
    </source>
</evidence>
<dbReference type="EMBL" id="JAERQG010000001">
    <property type="protein sequence ID" value="MBL0765036.1"/>
    <property type="molecule type" value="Genomic_DNA"/>
</dbReference>
<evidence type="ECO:0008006" key="3">
    <source>
        <dbReference type="Google" id="ProtNLM"/>
    </source>
</evidence>
<proteinExistence type="predicted"/>
<dbReference type="AlphaFoldDB" id="A0A937DJB4"/>
<name>A0A937DJB4_9BACT</name>
<gene>
    <name evidence="1" type="ORF">JKP34_07230</name>
</gene>
<sequence length="96" mass="10537">MEAMKTVSQKIEELKNTGYKEDFYFEDGKLKAGGSAYGASEVEIEKEFRFEGKSNPDDLSIVYQIAAKDGTKGTIVDGFGPTANQELAQFLLKADS</sequence>